<reference evidence="9 10" key="1">
    <citation type="journal article" date="2014" name="Gene">
        <title>A comparative genomic analysis of the alkalitolerant soil bacterium Bacillus lehensis G1.</title>
        <authorList>
            <person name="Noor Y.M."/>
            <person name="Samsulrizal N.H."/>
            <person name="Jema'on N.A."/>
            <person name="Low K.O."/>
            <person name="Ramli A.N."/>
            <person name="Alias N.I."/>
            <person name="Damis S.I."/>
            <person name="Fuzi S.F."/>
            <person name="Isa M.N."/>
            <person name="Murad A.M."/>
            <person name="Raih M.F."/>
            <person name="Bakar F.D."/>
            <person name="Najimudin N."/>
            <person name="Mahadi N.M."/>
            <person name="Illias R.M."/>
        </authorList>
    </citation>
    <scope>NUCLEOTIDE SEQUENCE [LARGE SCALE GENOMIC DNA]</scope>
    <source>
        <strain evidence="9 10">G1</strain>
    </source>
</reference>
<evidence type="ECO:0000259" key="8">
    <source>
        <dbReference type="PROSITE" id="PS50928"/>
    </source>
</evidence>
<evidence type="ECO:0000256" key="4">
    <source>
        <dbReference type="ARBA" id="ARBA00022692"/>
    </source>
</evidence>
<proteinExistence type="inferred from homology"/>
<keyword evidence="6 7" id="KW-0472">Membrane</keyword>
<comment type="subcellular location">
    <subcellularLocation>
        <location evidence="1 7">Cell membrane</location>
        <topology evidence="1 7">Multi-pass membrane protein</topology>
    </subcellularLocation>
</comment>
<comment type="similarity">
    <text evidence="7">Belongs to the binding-protein-dependent transport system permease family.</text>
</comment>
<accession>A0A060LY49</accession>
<dbReference type="SUPFAM" id="SSF161098">
    <property type="entry name" value="MetI-like"/>
    <property type="match status" value="1"/>
</dbReference>
<protein>
    <submittedName>
        <fullName evidence="9">Binding-protein-dependent transport systems inner membrane component</fullName>
    </submittedName>
</protein>
<keyword evidence="5 7" id="KW-1133">Transmembrane helix</keyword>
<dbReference type="GO" id="GO:0005886">
    <property type="term" value="C:plasma membrane"/>
    <property type="evidence" value="ECO:0007669"/>
    <property type="project" value="UniProtKB-SubCell"/>
</dbReference>
<dbReference type="OrthoDB" id="9797472at2"/>
<keyword evidence="2 7" id="KW-0813">Transport</keyword>
<feature type="transmembrane region" description="Helical" evidence="7">
    <location>
        <begin position="114"/>
        <end position="132"/>
    </location>
</feature>
<dbReference type="KEGG" id="ble:BleG1_0610"/>
<evidence type="ECO:0000256" key="3">
    <source>
        <dbReference type="ARBA" id="ARBA00022475"/>
    </source>
</evidence>
<evidence type="ECO:0000313" key="10">
    <source>
        <dbReference type="Proteomes" id="UP000027142"/>
    </source>
</evidence>
<dbReference type="eggNOG" id="COG1173">
    <property type="taxonomic scope" value="Bacteria"/>
</dbReference>
<organism evidence="9 10">
    <name type="scientific">Shouchella lehensis G1</name>
    <dbReference type="NCBI Taxonomy" id="1246626"/>
    <lineage>
        <taxon>Bacteria</taxon>
        <taxon>Bacillati</taxon>
        <taxon>Bacillota</taxon>
        <taxon>Bacilli</taxon>
        <taxon>Bacillales</taxon>
        <taxon>Bacillaceae</taxon>
        <taxon>Shouchella</taxon>
    </lineage>
</organism>
<feature type="transmembrane region" description="Helical" evidence="7">
    <location>
        <begin position="327"/>
        <end position="353"/>
    </location>
</feature>
<evidence type="ECO:0000256" key="7">
    <source>
        <dbReference type="RuleBase" id="RU363032"/>
    </source>
</evidence>
<feature type="transmembrane region" description="Helical" evidence="7">
    <location>
        <begin position="81"/>
        <end position="102"/>
    </location>
</feature>
<feature type="transmembrane region" description="Helical" evidence="7">
    <location>
        <begin position="176"/>
        <end position="198"/>
    </location>
</feature>
<dbReference type="GO" id="GO:0055085">
    <property type="term" value="P:transmembrane transport"/>
    <property type="evidence" value="ECO:0007669"/>
    <property type="project" value="InterPro"/>
</dbReference>
<dbReference type="CDD" id="cd06261">
    <property type="entry name" value="TM_PBP2"/>
    <property type="match status" value="1"/>
</dbReference>
<evidence type="ECO:0000256" key="5">
    <source>
        <dbReference type="ARBA" id="ARBA00022989"/>
    </source>
</evidence>
<dbReference type="AlphaFoldDB" id="A0A060LY49"/>
<evidence type="ECO:0000313" key="9">
    <source>
        <dbReference type="EMBL" id="AIC93218.1"/>
    </source>
</evidence>
<keyword evidence="4 7" id="KW-0812">Transmembrane</keyword>
<dbReference type="Pfam" id="PF00528">
    <property type="entry name" value="BPD_transp_1"/>
    <property type="match status" value="1"/>
</dbReference>
<feature type="transmembrane region" description="Helical" evidence="7">
    <location>
        <begin position="448"/>
        <end position="467"/>
    </location>
</feature>
<dbReference type="Gene3D" id="1.10.3720.10">
    <property type="entry name" value="MetI-like"/>
    <property type="match status" value="1"/>
</dbReference>
<keyword evidence="10" id="KW-1185">Reference proteome</keyword>
<dbReference type="PANTHER" id="PTHR43386:SF1">
    <property type="entry name" value="D,D-DIPEPTIDE TRANSPORT SYSTEM PERMEASE PROTEIN DDPC-RELATED"/>
    <property type="match status" value="1"/>
</dbReference>
<dbReference type="InterPro" id="IPR050366">
    <property type="entry name" value="BP-dependent_transpt_permease"/>
</dbReference>
<dbReference type="PROSITE" id="PS50928">
    <property type="entry name" value="ABC_TM1"/>
    <property type="match status" value="1"/>
</dbReference>
<evidence type="ECO:0000256" key="2">
    <source>
        <dbReference type="ARBA" id="ARBA00022448"/>
    </source>
</evidence>
<dbReference type="InterPro" id="IPR000515">
    <property type="entry name" value="MetI-like"/>
</dbReference>
<feature type="transmembrane region" description="Helical" evidence="7">
    <location>
        <begin position="282"/>
        <end position="307"/>
    </location>
</feature>
<feature type="domain" description="ABC transmembrane type-1" evidence="8">
    <location>
        <begin position="278"/>
        <end position="467"/>
    </location>
</feature>
<feature type="transmembrane region" description="Helical" evidence="7">
    <location>
        <begin position="144"/>
        <end position="164"/>
    </location>
</feature>
<dbReference type="HOGENOM" id="CLU_028518_3_0_9"/>
<dbReference type="InterPro" id="IPR035906">
    <property type="entry name" value="MetI-like_sf"/>
</dbReference>
<gene>
    <name evidence="9" type="ORF">BleG1_0610</name>
</gene>
<evidence type="ECO:0000256" key="6">
    <source>
        <dbReference type="ARBA" id="ARBA00023136"/>
    </source>
</evidence>
<sequence>MDRARKQFTFRQVRFFFFLSTGFFLLLTLVNLNGRGEYGGFFLYTSIQFIILMLHGFLLFLVHKRRYKDNERDGVSKGLAWVLLFGVFTGNVFASLAAFYVVKEKRTATTILAFYMILADVLVILVSLVNLFKPYVANTFVPSMILLFSVLLIHLLFFFALPFIQKSTRNRKRGLGILLLLTVVTGNLFVLFVLYTMFIQEQQKRGLLEKLISYPAPMIGLFFILFLFMISVSSYGVFDYGDAITNNYSTILAEPSLAHPFGTDNYGRDVFSRVIFGARISLIVGFVATLVPFVIGGILGAISGYFGRRSDNVIMRSLDVLYAIPDILLAITIIAAFGASTVNLILALSVGAIPGYARTMRANVLQVSNLEYVESARALGANHIKVLVKHVIPNAMSPMIIRSTLTVGTAVLATSSLSYLGLGVEPHIPEWGNILRLGSSYLESQPHLALFPGLAIILLVLSFNFLGDGLRDATDPRLS</sequence>
<feature type="transmembrane region" description="Helical" evidence="7">
    <location>
        <begin position="218"/>
        <end position="238"/>
    </location>
</feature>
<dbReference type="PANTHER" id="PTHR43386">
    <property type="entry name" value="OLIGOPEPTIDE TRANSPORT SYSTEM PERMEASE PROTEIN APPC"/>
    <property type="match status" value="1"/>
</dbReference>
<dbReference type="EMBL" id="CP003923">
    <property type="protein sequence ID" value="AIC93218.1"/>
    <property type="molecule type" value="Genomic_DNA"/>
</dbReference>
<dbReference type="PATRIC" id="fig|1246626.3.peg.605"/>
<dbReference type="Proteomes" id="UP000027142">
    <property type="component" value="Chromosome"/>
</dbReference>
<evidence type="ECO:0000256" key="1">
    <source>
        <dbReference type="ARBA" id="ARBA00004651"/>
    </source>
</evidence>
<feature type="transmembrane region" description="Helical" evidence="7">
    <location>
        <begin position="15"/>
        <end position="34"/>
    </location>
</feature>
<dbReference type="RefSeq" id="WP_038476980.1">
    <property type="nucleotide sequence ID" value="NZ_CP003923.1"/>
</dbReference>
<feature type="transmembrane region" description="Helical" evidence="7">
    <location>
        <begin position="41"/>
        <end position="61"/>
    </location>
</feature>
<dbReference type="STRING" id="1246626.BleG1_0610"/>
<name>A0A060LY49_9BACI</name>
<keyword evidence="3" id="KW-1003">Cell membrane</keyword>